<evidence type="ECO:0000256" key="3">
    <source>
        <dbReference type="ARBA" id="ARBA00004629"/>
    </source>
</evidence>
<evidence type="ECO:0000256" key="8">
    <source>
        <dbReference type="ARBA" id="ARBA00022701"/>
    </source>
</evidence>
<comment type="similarity">
    <text evidence="4">Belongs to the DASH complex SPC34 family.</text>
</comment>
<evidence type="ECO:0000256" key="4">
    <source>
        <dbReference type="ARBA" id="ARBA00008491"/>
    </source>
</evidence>
<organism evidence="20 21">
    <name type="scientific">Chaetomium globosum (strain ATCC 6205 / CBS 148.51 / DSM 1962 / NBRC 6347 / NRRL 1970)</name>
    <name type="common">Soil fungus</name>
    <dbReference type="NCBI Taxonomy" id="306901"/>
    <lineage>
        <taxon>Eukaryota</taxon>
        <taxon>Fungi</taxon>
        <taxon>Dikarya</taxon>
        <taxon>Ascomycota</taxon>
        <taxon>Pezizomycotina</taxon>
        <taxon>Sordariomycetes</taxon>
        <taxon>Sordariomycetidae</taxon>
        <taxon>Sordariales</taxon>
        <taxon>Chaetomiaceae</taxon>
        <taxon>Chaetomium</taxon>
    </lineage>
</organism>
<keyword evidence="7" id="KW-0132">Cell division</keyword>
<comment type="subcellular location">
    <subcellularLocation>
        <location evidence="3">Chromosome</location>
        <location evidence="3">Centromere</location>
        <location evidence="3">Kinetochore</location>
    </subcellularLocation>
    <subcellularLocation>
        <location evidence="2">Cytoplasm</location>
        <location evidence="2">Cytoskeleton</location>
        <location evidence="2">Spindle</location>
    </subcellularLocation>
    <subcellularLocation>
        <location evidence="1">Nucleus</location>
    </subcellularLocation>
</comment>
<keyword evidence="14" id="KW-0539">Nucleus</keyword>
<dbReference type="VEuPathDB" id="FungiDB:CHGG_09621"/>
<accession>Q2GQY3</accession>
<feature type="region of interest" description="Disordered" evidence="19">
    <location>
        <begin position="32"/>
        <end position="131"/>
    </location>
</feature>
<evidence type="ECO:0000256" key="19">
    <source>
        <dbReference type="SAM" id="MobiDB-lite"/>
    </source>
</evidence>
<evidence type="ECO:0000256" key="5">
    <source>
        <dbReference type="ARBA" id="ARBA00022454"/>
    </source>
</evidence>
<evidence type="ECO:0000256" key="9">
    <source>
        <dbReference type="ARBA" id="ARBA00022776"/>
    </source>
</evidence>
<keyword evidence="8" id="KW-0493">Microtubule</keyword>
<evidence type="ECO:0000256" key="13">
    <source>
        <dbReference type="ARBA" id="ARBA00023212"/>
    </source>
</evidence>
<sequence length="171" mass="18873">MEGVFPPPKIFTNALLSNPDITSLIRDTEAHERALFFRPRPAPSPTRTNNPPEPDPPPPKPSSRRQTVFNVAAGEAVRRVPAARRAGAHPRAAPEQGALERVNMERSWDEEGEGEEEKEEDGGEGLLGDVGMTEEDLRQEEAEVRALEKKKRLLQARLKALNSDLGGLLDI</sequence>
<dbReference type="OrthoDB" id="10016597at2759"/>
<gene>
    <name evidence="20" type="ORF">CHGG_09621</name>
</gene>
<proteinExistence type="inferred from homology"/>
<keyword evidence="15" id="KW-0131">Cell cycle</keyword>
<evidence type="ECO:0000256" key="18">
    <source>
        <dbReference type="ARBA" id="ARBA00044346"/>
    </source>
</evidence>
<dbReference type="GeneID" id="4396768"/>
<keyword evidence="11" id="KW-0995">Kinetochore</keyword>
<evidence type="ECO:0000256" key="2">
    <source>
        <dbReference type="ARBA" id="ARBA00004186"/>
    </source>
</evidence>
<keyword evidence="21" id="KW-1185">Reference proteome</keyword>
<dbReference type="GO" id="GO:0005876">
    <property type="term" value="C:spindle microtubule"/>
    <property type="evidence" value="ECO:0007669"/>
    <property type="project" value="InterPro"/>
</dbReference>
<evidence type="ECO:0000256" key="17">
    <source>
        <dbReference type="ARBA" id="ARBA00044112"/>
    </source>
</evidence>
<keyword evidence="5" id="KW-0158">Chromosome</keyword>
<keyword evidence="13" id="KW-0206">Cytoskeleton</keyword>
<feature type="compositionally biased region" description="Pro residues" evidence="19">
    <location>
        <begin position="51"/>
        <end position="61"/>
    </location>
</feature>
<reference evidence="21" key="1">
    <citation type="journal article" date="2015" name="Genome Announc.">
        <title>Draft genome sequence of the cellulolytic fungus Chaetomium globosum.</title>
        <authorList>
            <person name="Cuomo C.A."/>
            <person name="Untereiner W.A."/>
            <person name="Ma L.-J."/>
            <person name="Grabherr M."/>
            <person name="Birren B.W."/>
        </authorList>
    </citation>
    <scope>NUCLEOTIDE SEQUENCE [LARGE SCALE GENOMIC DNA]</scope>
    <source>
        <strain evidence="21">ATCC 6205 / CBS 148.51 / DSM 1962 / NBRC 6347 / NRRL 1970</strain>
    </source>
</reference>
<evidence type="ECO:0000313" key="20">
    <source>
        <dbReference type="EMBL" id="EAQ83217.1"/>
    </source>
</evidence>
<evidence type="ECO:0000256" key="12">
    <source>
        <dbReference type="ARBA" id="ARBA00023054"/>
    </source>
</evidence>
<evidence type="ECO:0000256" key="6">
    <source>
        <dbReference type="ARBA" id="ARBA00022490"/>
    </source>
</evidence>
<evidence type="ECO:0000256" key="10">
    <source>
        <dbReference type="ARBA" id="ARBA00022829"/>
    </source>
</evidence>
<keyword evidence="16" id="KW-0137">Centromere</keyword>
<dbReference type="InParanoid" id="Q2GQY3"/>
<keyword evidence="12" id="KW-0175">Coiled coil</keyword>
<keyword evidence="10" id="KW-0159">Chromosome partition</keyword>
<dbReference type="Proteomes" id="UP000001056">
    <property type="component" value="Unassembled WGS sequence"/>
</dbReference>
<dbReference type="eggNOG" id="ENOG502SCS2">
    <property type="taxonomic scope" value="Eukaryota"/>
</dbReference>
<dbReference type="GO" id="GO:0051301">
    <property type="term" value="P:cell division"/>
    <property type="evidence" value="ECO:0007669"/>
    <property type="project" value="UniProtKB-KW"/>
</dbReference>
<dbReference type="RefSeq" id="XP_001227548.1">
    <property type="nucleotide sequence ID" value="XM_001227547.1"/>
</dbReference>
<dbReference type="EMBL" id="CH408035">
    <property type="protein sequence ID" value="EAQ83217.1"/>
    <property type="molecule type" value="Genomic_DNA"/>
</dbReference>
<feature type="compositionally biased region" description="Low complexity" evidence="19">
    <location>
        <begin position="71"/>
        <end position="95"/>
    </location>
</feature>
<keyword evidence="6" id="KW-0963">Cytoplasm</keyword>
<evidence type="ECO:0000313" key="21">
    <source>
        <dbReference type="Proteomes" id="UP000001056"/>
    </source>
</evidence>
<evidence type="ECO:0000256" key="15">
    <source>
        <dbReference type="ARBA" id="ARBA00023306"/>
    </source>
</evidence>
<evidence type="ECO:0000256" key="14">
    <source>
        <dbReference type="ARBA" id="ARBA00023242"/>
    </source>
</evidence>
<feature type="compositionally biased region" description="Acidic residues" evidence="19">
    <location>
        <begin position="110"/>
        <end position="123"/>
    </location>
</feature>
<evidence type="ECO:0000256" key="16">
    <source>
        <dbReference type="ARBA" id="ARBA00023328"/>
    </source>
</evidence>
<dbReference type="AlphaFoldDB" id="Q2GQY3"/>
<protein>
    <recommendedName>
        <fullName evidence="17">DASH complex subunit SPC34</fullName>
    </recommendedName>
    <alternativeName>
        <fullName evidence="18">Outer kinetochore protein SPC34</fullName>
    </alternativeName>
</protein>
<dbReference type="Pfam" id="PF08657">
    <property type="entry name" value="DASH_Spc34"/>
    <property type="match status" value="1"/>
</dbReference>
<evidence type="ECO:0000256" key="1">
    <source>
        <dbReference type="ARBA" id="ARBA00004123"/>
    </source>
</evidence>
<name>Q2GQY3_CHAGB</name>
<dbReference type="HOGENOM" id="CLU_1562706_0_0_1"/>
<evidence type="ECO:0000256" key="11">
    <source>
        <dbReference type="ARBA" id="ARBA00022838"/>
    </source>
</evidence>
<dbReference type="GO" id="GO:0042729">
    <property type="term" value="C:DASH complex"/>
    <property type="evidence" value="ECO:0007669"/>
    <property type="project" value="InterPro"/>
</dbReference>
<keyword evidence="9" id="KW-0498">Mitosis</keyword>
<evidence type="ECO:0000256" key="7">
    <source>
        <dbReference type="ARBA" id="ARBA00022618"/>
    </source>
</evidence>
<dbReference type="InterPro" id="IPR013966">
    <property type="entry name" value="Spc34"/>
</dbReference>
<dbReference type="GO" id="GO:0008608">
    <property type="term" value="P:attachment of spindle microtubules to kinetochore"/>
    <property type="evidence" value="ECO:0007669"/>
    <property type="project" value="InterPro"/>
</dbReference>